<reference evidence="3" key="1">
    <citation type="submission" date="2018-12" db="EMBL/GenBank/DDBJ databases">
        <title>Tengunoibacter tsumagoiensis gen. nov., sp. nov., Dictyobacter kobayashii sp. nov., D. alpinus sp. nov., and D. joshuensis sp. nov. and description of Dictyobacteraceae fam. nov. within the order Ktedonobacterales isolated from Tengu-no-mugimeshi.</title>
        <authorList>
            <person name="Wang C.M."/>
            <person name="Zheng Y."/>
            <person name="Sakai Y."/>
            <person name="Toyoda A."/>
            <person name="Minakuchi Y."/>
            <person name="Abe K."/>
            <person name="Yokota A."/>
            <person name="Yabe S."/>
        </authorList>
    </citation>
    <scope>NUCLEOTIDE SEQUENCE [LARGE SCALE GENOMIC DNA]</scope>
    <source>
        <strain evidence="3">Uno11</strain>
    </source>
</reference>
<organism evidence="2 3">
    <name type="scientific">Dictyobacter kobayashii</name>
    <dbReference type="NCBI Taxonomy" id="2014872"/>
    <lineage>
        <taxon>Bacteria</taxon>
        <taxon>Bacillati</taxon>
        <taxon>Chloroflexota</taxon>
        <taxon>Ktedonobacteria</taxon>
        <taxon>Ktedonobacterales</taxon>
        <taxon>Dictyobacteraceae</taxon>
        <taxon>Dictyobacter</taxon>
    </lineage>
</organism>
<evidence type="ECO:0000313" key="2">
    <source>
        <dbReference type="EMBL" id="GCE17379.1"/>
    </source>
</evidence>
<evidence type="ECO:0000256" key="1">
    <source>
        <dbReference type="SAM" id="MobiDB-lite"/>
    </source>
</evidence>
<proteinExistence type="predicted"/>
<sequence>MTEYNQFRQRLDVVLRTLDVTKVREFLTAEGHWGDSAPADPEFAMWMMIAGGPTLKDLHPRAKEWLMTHGHSSEAEAVFGKGPSSRKGNQGARSSKGGSNAKRPPQYKSKRSDSPSRSSHQK</sequence>
<dbReference type="RefSeq" id="WP_126549077.1">
    <property type="nucleotide sequence ID" value="NZ_BIFS01000001.1"/>
</dbReference>
<keyword evidence="3" id="KW-1185">Reference proteome</keyword>
<dbReference type="EMBL" id="BIFS01000001">
    <property type="protein sequence ID" value="GCE17379.1"/>
    <property type="molecule type" value="Genomic_DNA"/>
</dbReference>
<dbReference type="AlphaFoldDB" id="A0A402AE48"/>
<gene>
    <name evidence="2" type="ORF">KDK_11790</name>
</gene>
<protein>
    <submittedName>
        <fullName evidence="2">Uncharacterized protein</fullName>
    </submittedName>
</protein>
<name>A0A402AE48_9CHLR</name>
<feature type="compositionally biased region" description="Polar residues" evidence="1">
    <location>
        <begin position="86"/>
        <end position="98"/>
    </location>
</feature>
<accession>A0A402AE48</accession>
<dbReference type="Proteomes" id="UP000287188">
    <property type="component" value="Unassembled WGS sequence"/>
</dbReference>
<comment type="caution">
    <text evidence="2">The sequence shown here is derived from an EMBL/GenBank/DDBJ whole genome shotgun (WGS) entry which is preliminary data.</text>
</comment>
<evidence type="ECO:0000313" key="3">
    <source>
        <dbReference type="Proteomes" id="UP000287188"/>
    </source>
</evidence>
<dbReference type="OrthoDB" id="164242at2"/>
<feature type="region of interest" description="Disordered" evidence="1">
    <location>
        <begin position="73"/>
        <end position="122"/>
    </location>
</feature>